<dbReference type="PANTHER" id="PTHR31286">
    <property type="entry name" value="GLYCINE-RICH CELL WALL STRUCTURAL PROTEIN 1.8-LIKE"/>
    <property type="match status" value="1"/>
</dbReference>
<dbReference type="Proteomes" id="UP000596661">
    <property type="component" value="Chromosome 9"/>
</dbReference>
<protein>
    <recommendedName>
        <fullName evidence="1">DUF4283 domain-containing protein</fullName>
    </recommendedName>
</protein>
<keyword evidence="3" id="KW-1185">Reference proteome</keyword>
<evidence type="ECO:0000313" key="3">
    <source>
        <dbReference type="Proteomes" id="UP000596661"/>
    </source>
</evidence>
<sequence>MAKTRSKIHWKARSATKNLKKKGSNPVSDAIRANLIDEANGIAPLEMLDEEEINGDNPVLVDVFQPPLSPKSSLDSIVRNLESSFKQSVQRCKVKIMMEDIEDEVMFWKRSIVCYVLGSSPPLHILEGFAKRVWKEKVDCVKMLSYGIFIICFCSMENKDQVLNGGYIFSNKRHVIMRPWDPNLGNRVMVDSVTRERERLNYPRILIEVMMDQHFPNMLEFKDEHAECKKISKGNQEWVIKGDHRKQIKMDEDGFMKVTKGSKVMGKERAFADTIVR</sequence>
<accession>A0A803QGH8</accession>
<name>A0A803QGH8_CANSA</name>
<dbReference type="AlphaFoldDB" id="A0A803QGH8"/>
<proteinExistence type="predicted"/>
<reference evidence="2" key="1">
    <citation type="submission" date="2018-11" db="EMBL/GenBank/DDBJ databases">
        <authorList>
            <person name="Grassa J C."/>
        </authorList>
    </citation>
    <scope>NUCLEOTIDE SEQUENCE [LARGE SCALE GENOMIC DNA]</scope>
</reference>
<evidence type="ECO:0000259" key="1">
    <source>
        <dbReference type="Pfam" id="PF14111"/>
    </source>
</evidence>
<dbReference type="InterPro" id="IPR040256">
    <property type="entry name" value="At4g02000-like"/>
</dbReference>
<evidence type="ECO:0000313" key="2">
    <source>
        <dbReference type="EnsemblPlants" id="cds.evm.model.09.515"/>
    </source>
</evidence>
<dbReference type="InterPro" id="IPR025558">
    <property type="entry name" value="DUF4283"/>
</dbReference>
<dbReference type="Gramene" id="evm.model.09.515">
    <property type="protein sequence ID" value="cds.evm.model.09.515"/>
    <property type="gene ID" value="evm.TU.09.515"/>
</dbReference>
<feature type="domain" description="DUF4283" evidence="1">
    <location>
        <begin position="108"/>
        <end position="184"/>
    </location>
</feature>
<organism evidence="2 3">
    <name type="scientific">Cannabis sativa</name>
    <name type="common">Hemp</name>
    <name type="synonym">Marijuana</name>
    <dbReference type="NCBI Taxonomy" id="3483"/>
    <lineage>
        <taxon>Eukaryota</taxon>
        <taxon>Viridiplantae</taxon>
        <taxon>Streptophyta</taxon>
        <taxon>Embryophyta</taxon>
        <taxon>Tracheophyta</taxon>
        <taxon>Spermatophyta</taxon>
        <taxon>Magnoliopsida</taxon>
        <taxon>eudicotyledons</taxon>
        <taxon>Gunneridae</taxon>
        <taxon>Pentapetalae</taxon>
        <taxon>rosids</taxon>
        <taxon>fabids</taxon>
        <taxon>Rosales</taxon>
        <taxon>Cannabaceae</taxon>
        <taxon>Cannabis</taxon>
    </lineage>
</organism>
<dbReference type="PANTHER" id="PTHR31286:SF165">
    <property type="entry name" value="DUF4283 DOMAIN-CONTAINING PROTEIN"/>
    <property type="match status" value="1"/>
</dbReference>
<dbReference type="Pfam" id="PF14111">
    <property type="entry name" value="DUF4283"/>
    <property type="match status" value="1"/>
</dbReference>
<dbReference type="EnsemblPlants" id="evm.model.09.515">
    <property type="protein sequence ID" value="cds.evm.model.09.515"/>
    <property type="gene ID" value="evm.TU.09.515"/>
</dbReference>
<dbReference type="EMBL" id="UZAU01000723">
    <property type="status" value="NOT_ANNOTATED_CDS"/>
    <property type="molecule type" value="Genomic_DNA"/>
</dbReference>
<reference evidence="2" key="2">
    <citation type="submission" date="2021-03" db="UniProtKB">
        <authorList>
            <consortium name="EnsemblPlants"/>
        </authorList>
    </citation>
    <scope>IDENTIFICATION</scope>
</reference>